<keyword evidence="1" id="KW-0234">DNA repair</keyword>
<feature type="compositionally biased region" description="Acidic residues" evidence="2">
    <location>
        <begin position="430"/>
        <end position="445"/>
    </location>
</feature>
<dbReference type="PANTHER" id="PTHR10621:SF0">
    <property type="entry name" value="UV EXCISION REPAIR PROTEIN RAD23"/>
    <property type="match status" value="1"/>
</dbReference>
<evidence type="ECO:0000313" key="5">
    <source>
        <dbReference type="EMBL" id="KPA83457.1"/>
    </source>
</evidence>
<dbReference type="FunFam" id="1.10.8.10:FF:000003">
    <property type="entry name" value="UV excision repair protein RAD23 homolog"/>
    <property type="match status" value="1"/>
</dbReference>
<comment type="subcellular location">
    <subcellularLocation>
        <location evidence="1">Nucleus</location>
    </subcellularLocation>
    <subcellularLocation>
        <location evidence="1">Cytoplasm</location>
    </subcellularLocation>
</comment>
<dbReference type="InterPro" id="IPR004806">
    <property type="entry name" value="Rad23"/>
</dbReference>
<dbReference type="VEuPathDB" id="TriTrypDB:LpyrH10_04_6330"/>
<sequence>MKLILKTITGKQHEVEVEPTATILDVKRLVEDEYEPASLRLCYNGAVLEDSKTVVDAGVKEGESLVLAGRKRKIPKPPAPPPADAHKAELPTSSSTEATTPASAAPVVANNGSAPSSLPEATTPSDATAAAANAPAPTPSFLAAAAPASTSSMPEAAAPAAPPAVNTFGAPTNLIDEVCSMGFEDRHQVALALRAAYMNVDRAVEYLVDGIPPHLVHELTRDTTPAAPSPATTSTRGAPTSAEASAAPAPTTASSGTTAPVPSGPESELRAALAGIPQFDQIRALYLQNTETLPIVTQQIALRHPAVYELIERNPEAFLAIMSETGSPGMTERSPPQSGTTAASTAYGTARLDEEGGFMNQLPAELELTDADRVAVQQLVELGGGMWDEQSALLVYLATQRNQEVAASILFEHGGVPPELLTEIANQMAEQDEDEDEEGNEGEQQ</sequence>
<dbReference type="InterPro" id="IPR015360">
    <property type="entry name" value="XPC-bd"/>
</dbReference>
<dbReference type="OMA" id="PHMLEPI"/>
<evidence type="ECO:0000259" key="3">
    <source>
        <dbReference type="PROSITE" id="PS50030"/>
    </source>
</evidence>
<dbReference type="Gene3D" id="1.10.10.540">
    <property type="entry name" value="XPC-binding domain"/>
    <property type="match status" value="1"/>
</dbReference>
<dbReference type="InterPro" id="IPR015940">
    <property type="entry name" value="UBA"/>
</dbReference>
<keyword evidence="6" id="KW-1185">Reference proteome</keyword>
<dbReference type="PROSITE" id="PS50053">
    <property type="entry name" value="UBIQUITIN_2"/>
    <property type="match status" value="1"/>
</dbReference>
<dbReference type="OrthoDB" id="419317at2759"/>
<dbReference type="SMART" id="SM00165">
    <property type="entry name" value="UBA"/>
    <property type="match status" value="2"/>
</dbReference>
<dbReference type="PRINTS" id="PR01839">
    <property type="entry name" value="RAD23PROTEIN"/>
</dbReference>
<dbReference type="Gene3D" id="3.10.20.90">
    <property type="entry name" value="Phosphatidylinositol 3-kinase Catalytic Subunit, Chain A, domain 1"/>
    <property type="match status" value="1"/>
</dbReference>
<dbReference type="InterPro" id="IPR036353">
    <property type="entry name" value="XPC-bd_sf"/>
</dbReference>
<name>A0A0M9G6J4_LEPPY</name>
<dbReference type="GO" id="GO:0005829">
    <property type="term" value="C:cytosol"/>
    <property type="evidence" value="ECO:0007669"/>
    <property type="project" value="TreeGrafter"/>
</dbReference>
<dbReference type="GeneID" id="26903374"/>
<dbReference type="GO" id="GO:0031593">
    <property type="term" value="F:polyubiquitin modification-dependent protein binding"/>
    <property type="evidence" value="ECO:0007669"/>
    <property type="project" value="UniProtKB-UniRule"/>
</dbReference>
<dbReference type="RefSeq" id="XP_015661896.1">
    <property type="nucleotide sequence ID" value="XM_015800294.1"/>
</dbReference>
<dbReference type="GO" id="GO:0003684">
    <property type="term" value="F:damaged DNA binding"/>
    <property type="evidence" value="ECO:0007669"/>
    <property type="project" value="UniProtKB-UniRule"/>
</dbReference>
<dbReference type="SUPFAM" id="SSF46934">
    <property type="entry name" value="UBA-like"/>
    <property type="match status" value="1"/>
</dbReference>
<feature type="region of interest" description="Disordered" evidence="2">
    <location>
        <begin position="221"/>
        <end position="268"/>
    </location>
</feature>
<gene>
    <name evidence="5" type="ORF">ABB37_03083</name>
</gene>
<dbReference type="PROSITE" id="PS50030">
    <property type="entry name" value="UBA"/>
    <property type="match status" value="2"/>
</dbReference>
<dbReference type="EMBL" id="LGTL01000004">
    <property type="protein sequence ID" value="KPA83457.1"/>
    <property type="molecule type" value="Genomic_DNA"/>
</dbReference>
<keyword evidence="1" id="KW-0963">Cytoplasm</keyword>
<comment type="similarity">
    <text evidence="1">Belongs to the RAD23 family.</text>
</comment>
<feature type="compositionally biased region" description="Low complexity" evidence="2">
    <location>
        <begin position="90"/>
        <end position="134"/>
    </location>
</feature>
<dbReference type="Proteomes" id="UP000037923">
    <property type="component" value="Unassembled WGS sequence"/>
</dbReference>
<dbReference type="InterPro" id="IPR000626">
    <property type="entry name" value="Ubiquitin-like_dom"/>
</dbReference>
<evidence type="ECO:0000256" key="2">
    <source>
        <dbReference type="SAM" id="MobiDB-lite"/>
    </source>
</evidence>
<feature type="region of interest" description="Disordered" evidence="2">
    <location>
        <begin position="426"/>
        <end position="445"/>
    </location>
</feature>
<evidence type="ECO:0000259" key="4">
    <source>
        <dbReference type="PROSITE" id="PS50053"/>
    </source>
</evidence>
<comment type="function">
    <text evidence="1">Multiubiquitin chain receptor involved in modulation of proteasomal degradation. Involved in nucleotide excision repair.</text>
</comment>
<dbReference type="Pfam" id="PF00240">
    <property type="entry name" value="ubiquitin"/>
    <property type="match status" value="1"/>
</dbReference>
<dbReference type="Gene3D" id="1.10.8.10">
    <property type="entry name" value="DNA helicase RuvA subunit, C-terminal domain"/>
    <property type="match status" value="2"/>
</dbReference>
<feature type="compositionally biased region" description="Low complexity" evidence="2">
    <location>
        <begin position="223"/>
        <end position="261"/>
    </location>
</feature>
<proteinExistence type="inferred from homology"/>
<comment type="caution">
    <text evidence="5">The sequence shown here is derived from an EMBL/GenBank/DDBJ whole genome shotgun (WGS) entry which is preliminary data.</text>
</comment>
<dbReference type="Pfam" id="PF09280">
    <property type="entry name" value="XPC-binding"/>
    <property type="match status" value="1"/>
</dbReference>
<feature type="domain" description="UBA" evidence="3">
    <location>
        <begin position="169"/>
        <end position="210"/>
    </location>
</feature>
<dbReference type="InterPro" id="IPR029071">
    <property type="entry name" value="Ubiquitin-like_domsf"/>
</dbReference>
<keyword evidence="1" id="KW-0227">DNA damage</keyword>
<organism evidence="5 6">
    <name type="scientific">Leptomonas pyrrhocoris</name>
    <name type="common">Firebug parasite</name>
    <dbReference type="NCBI Taxonomy" id="157538"/>
    <lineage>
        <taxon>Eukaryota</taxon>
        <taxon>Discoba</taxon>
        <taxon>Euglenozoa</taxon>
        <taxon>Kinetoplastea</taxon>
        <taxon>Metakinetoplastina</taxon>
        <taxon>Trypanosomatida</taxon>
        <taxon>Trypanosomatidae</taxon>
        <taxon>Leishmaniinae</taxon>
        <taxon>Leptomonas</taxon>
    </lineage>
</organism>
<dbReference type="SUPFAM" id="SSF101238">
    <property type="entry name" value="XPC-binding domain"/>
    <property type="match status" value="1"/>
</dbReference>
<dbReference type="GO" id="GO:0070628">
    <property type="term" value="F:proteasome binding"/>
    <property type="evidence" value="ECO:0007669"/>
    <property type="project" value="TreeGrafter"/>
</dbReference>
<dbReference type="GO" id="GO:0043130">
    <property type="term" value="F:ubiquitin binding"/>
    <property type="evidence" value="ECO:0007669"/>
    <property type="project" value="UniProtKB-UniRule"/>
</dbReference>
<dbReference type="InterPro" id="IPR009060">
    <property type="entry name" value="UBA-like_sf"/>
</dbReference>
<dbReference type="GO" id="GO:0006289">
    <property type="term" value="P:nucleotide-excision repair"/>
    <property type="evidence" value="ECO:0007669"/>
    <property type="project" value="UniProtKB-UniRule"/>
</dbReference>
<dbReference type="CDD" id="cd01805">
    <property type="entry name" value="Ubl_Rad23"/>
    <property type="match status" value="1"/>
</dbReference>
<dbReference type="GO" id="GO:0005654">
    <property type="term" value="C:nucleoplasm"/>
    <property type="evidence" value="ECO:0007669"/>
    <property type="project" value="TreeGrafter"/>
</dbReference>
<feature type="domain" description="Ubiquitin-like" evidence="4">
    <location>
        <begin position="1"/>
        <end position="72"/>
    </location>
</feature>
<evidence type="ECO:0000256" key="1">
    <source>
        <dbReference type="RuleBase" id="RU367049"/>
    </source>
</evidence>
<dbReference type="AlphaFoldDB" id="A0A0M9G6J4"/>
<reference evidence="5 6" key="1">
    <citation type="submission" date="2015-07" db="EMBL/GenBank/DDBJ databases">
        <title>High-quality genome of monoxenous trypanosomatid Leptomonas pyrrhocoris.</title>
        <authorList>
            <person name="Flegontov P."/>
            <person name="Butenko A."/>
            <person name="Firsov S."/>
            <person name="Vlcek C."/>
            <person name="Logacheva M.D."/>
            <person name="Field M."/>
            <person name="Filatov D."/>
            <person name="Flegontova O."/>
            <person name="Gerasimov E."/>
            <person name="Jackson A.P."/>
            <person name="Kelly S."/>
            <person name="Opperdoes F."/>
            <person name="O'Reilly A."/>
            <person name="Votypka J."/>
            <person name="Yurchenko V."/>
            <person name="Lukes J."/>
        </authorList>
    </citation>
    <scope>NUCLEOTIDE SEQUENCE [LARGE SCALE GENOMIC DNA]</scope>
    <source>
        <strain evidence="5">H10</strain>
    </source>
</reference>
<feature type="region of interest" description="Disordered" evidence="2">
    <location>
        <begin position="69"/>
        <end position="134"/>
    </location>
</feature>
<dbReference type="Pfam" id="PF00627">
    <property type="entry name" value="UBA"/>
    <property type="match status" value="1"/>
</dbReference>
<evidence type="ECO:0000313" key="6">
    <source>
        <dbReference type="Proteomes" id="UP000037923"/>
    </source>
</evidence>
<keyword evidence="1" id="KW-0539">Nucleus</keyword>
<dbReference type="SUPFAM" id="SSF54236">
    <property type="entry name" value="Ubiquitin-like"/>
    <property type="match status" value="1"/>
</dbReference>
<dbReference type="SMART" id="SM00213">
    <property type="entry name" value="UBQ"/>
    <property type="match status" value="1"/>
</dbReference>
<dbReference type="GO" id="GO:0043161">
    <property type="term" value="P:proteasome-mediated ubiquitin-dependent protein catabolic process"/>
    <property type="evidence" value="ECO:0007669"/>
    <property type="project" value="UniProtKB-UniRule"/>
</dbReference>
<protein>
    <recommendedName>
        <fullName evidence="1">UV excision repair protein RAD23</fullName>
    </recommendedName>
</protein>
<accession>A0A0M9G6J4</accession>
<feature type="domain" description="UBA" evidence="3">
    <location>
        <begin position="370"/>
        <end position="413"/>
    </location>
</feature>
<dbReference type="PANTHER" id="PTHR10621">
    <property type="entry name" value="UV EXCISION REPAIR PROTEIN RAD23"/>
    <property type="match status" value="1"/>
</dbReference>